<protein>
    <submittedName>
        <fullName evidence="2">CZB domain-containing protein</fullName>
    </submittedName>
</protein>
<dbReference type="RefSeq" id="WP_260976855.1">
    <property type="nucleotide sequence ID" value="NZ_JAOANI010000020.1"/>
</dbReference>
<gene>
    <name evidence="2" type="ORF">NYR02_13310</name>
</gene>
<accession>A0A9X2WGF9</accession>
<dbReference type="InterPro" id="IPR025991">
    <property type="entry name" value="Chemoreceptor_zinc-bind_dom"/>
</dbReference>
<evidence type="ECO:0000259" key="1">
    <source>
        <dbReference type="Pfam" id="PF13682"/>
    </source>
</evidence>
<organism evidence="2 3">
    <name type="scientific">Thalassolituus pacificus</name>
    <dbReference type="NCBI Taxonomy" id="2975440"/>
    <lineage>
        <taxon>Bacteria</taxon>
        <taxon>Pseudomonadati</taxon>
        <taxon>Pseudomonadota</taxon>
        <taxon>Gammaproteobacteria</taxon>
        <taxon>Oceanospirillales</taxon>
        <taxon>Oceanospirillaceae</taxon>
        <taxon>Thalassolituus</taxon>
    </lineage>
</organism>
<evidence type="ECO:0000313" key="2">
    <source>
        <dbReference type="EMBL" id="MCT7359992.1"/>
    </source>
</evidence>
<dbReference type="AlphaFoldDB" id="A0A9X2WGF9"/>
<dbReference type="Proteomes" id="UP001147830">
    <property type="component" value="Unassembled WGS sequence"/>
</dbReference>
<feature type="domain" description="Chemoreceptor zinc-binding" evidence="1">
    <location>
        <begin position="30"/>
        <end position="90"/>
    </location>
</feature>
<comment type="caution">
    <text evidence="2">The sequence shown here is derived from an EMBL/GenBank/DDBJ whole genome shotgun (WGS) entry which is preliminary data.</text>
</comment>
<reference evidence="2" key="1">
    <citation type="journal article" date="2022" name="Front. Microbiol.">
        <title>Genome-based taxonomic rearrangement of Oceanobacter-related bacteria including the description of Thalassolituus hydrocarbonoclasticus sp. nov. and Thalassolituus pacificus sp. nov. and emended description of the genus Thalassolituus.</title>
        <authorList>
            <person name="Dong C."/>
            <person name="Wei L."/>
            <person name="Wang J."/>
            <person name="Lai Q."/>
            <person name="Huang Z."/>
            <person name="Shao Z."/>
        </authorList>
    </citation>
    <scope>NUCLEOTIDE SEQUENCE</scope>
    <source>
        <strain evidence="2">59MF3M-4</strain>
    </source>
</reference>
<sequence>MLMPFIANINISHTDREKFLQQIGRAKTAHLRWRAYAQALLSGHDIEEGQLPLEHDECQFGRWYYGAGQALRTLPEFRAIEIPHKQLHQVCLDLFSLLKRSEKPSLWQRILDPTGKGDSKKAAEIQLKATLLTSVSGDLLRSLETLERQLQATQEF</sequence>
<dbReference type="Gene3D" id="1.20.120.30">
    <property type="entry name" value="Aspartate receptor, ligand-binding domain"/>
    <property type="match status" value="1"/>
</dbReference>
<dbReference type="EMBL" id="JAOANI010000020">
    <property type="protein sequence ID" value="MCT7359992.1"/>
    <property type="molecule type" value="Genomic_DNA"/>
</dbReference>
<dbReference type="Pfam" id="PF13682">
    <property type="entry name" value="CZB"/>
    <property type="match status" value="1"/>
</dbReference>
<keyword evidence="3" id="KW-1185">Reference proteome</keyword>
<name>A0A9X2WGF9_9GAMM</name>
<evidence type="ECO:0000313" key="3">
    <source>
        <dbReference type="Proteomes" id="UP001147830"/>
    </source>
</evidence>
<proteinExistence type="predicted"/>
<reference evidence="2" key="2">
    <citation type="submission" date="2022-08" db="EMBL/GenBank/DDBJ databases">
        <authorList>
            <person name="Dong C."/>
        </authorList>
    </citation>
    <scope>NUCLEOTIDE SEQUENCE</scope>
    <source>
        <strain evidence="2">59MF3M-4</strain>
    </source>
</reference>